<keyword evidence="6" id="KW-0274">FAD</keyword>
<dbReference type="HOGENOM" id="CLU_014633_1_1_1"/>
<evidence type="ECO:0000313" key="12">
    <source>
        <dbReference type="EMBL" id="EST05563.1"/>
    </source>
</evidence>
<evidence type="ECO:0000256" key="3">
    <source>
        <dbReference type="ARBA" id="ARBA00007588"/>
    </source>
</evidence>
<dbReference type="OrthoDB" id="76038at2759"/>
<dbReference type="PANTHER" id="PTHR38663:SF1">
    <property type="entry name" value="L-ORNITHINE N(5)-MONOOXYGENASE"/>
    <property type="match status" value="1"/>
</dbReference>
<name>V5ERM2_KALBG</name>
<keyword evidence="5" id="KW-0285">Flavoprotein</keyword>
<accession>V5ERM2</accession>
<keyword evidence="8" id="KW-0560">Oxidoreductase</keyword>
<evidence type="ECO:0000256" key="9">
    <source>
        <dbReference type="ARBA" id="ARBA00047598"/>
    </source>
</evidence>
<keyword evidence="13" id="KW-1185">Reference proteome</keyword>
<feature type="region of interest" description="Disordered" evidence="11">
    <location>
        <begin position="1"/>
        <end position="26"/>
    </location>
</feature>
<evidence type="ECO:0000256" key="4">
    <source>
        <dbReference type="ARBA" id="ARBA00012881"/>
    </source>
</evidence>
<evidence type="ECO:0000256" key="10">
    <source>
        <dbReference type="ARBA" id="ARBA00049248"/>
    </source>
</evidence>
<comment type="catalytic activity">
    <reaction evidence="9">
        <text>L-ornithine + NADPH + O2 = N(5)-hydroxy-L-ornithine + NADP(+) + H2O</text>
        <dbReference type="Rhea" id="RHEA:41508"/>
        <dbReference type="ChEBI" id="CHEBI:15377"/>
        <dbReference type="ChEBI" id="CHEBI:15379"/>
        <dbReference type="ChEBI" id="CHEBI:46911"/>
        <dbReference type="ChEBI" id="CHEBI:57783"/>
        <dbReference type="ChEBI" id="CHEBI:58349"/>
        <dbReference type="ChEBI" id="CHEBI:78275"/>
        <dbReference type="EC" id="1.14.13.196"/>
    </reaction>
</comment>
<dbReference type="InterPro" id="IPR036188">
    <property type="entry name" value="FAD/NAD-bd_sf"/>
</dbReference>
<organism evidence="12 13">
    <name type="scientific">Kalmanozyma brasiliensis (strain GHG001)</name>
    <name type="common">Yeast</name>
    <name type="synonym">Pseudozyma brasiliensis</name>
    <dbReference type="NCBI Taxonomy" id="1365824"/>
    <lineage>
        <taxon>Eukaryota</taxon>
        <taxon>Fungi</taxon>
        <taxon>Dikarya</taxon>
        <taxon>Basidiomycota</taxon>
        <taxon>Ustilaginomycotina</taxon>
        <taxon>Ustilaginomycetes</taxon>
        <taxon>Ustilaginales</taxon>
        <taxon>Ustilaginaceae</taxon>
        <taxon>Kalmanozyma</taxon>
    </lineage>
</organism>
<comment type="cofactor">
    <cofactor evidence="1">
        <name>FAD</name>
        <dbReference type="ChEBI" id="CHEBI:57692"/>
    </cofactor>
</comment>
<evidence type="ECO:0000256" key="8">
    <source>
        <dbReference type="ARBA" id="ARBA00023002"/>
    </source>
</evidence>
<feature type="region of interest" description="Disordered" evidence="11">
    <location>
        <begin position="606"/>
        <end position="634"/>
    </location>
</feature>
<keyword evidence="7" id="KW-0521">NADP</keyword>
<evidence type="ECO:0000313" key="13">
    <source>
        <dbReference type="Proteomes" id="UP000019377"/>
    </source>
</evidence>
<dbReference type="SUPFAM" id="SSF51905">
    <property type="entry name" value="FAD/NAD(P)-binding domain"/>
    <property type="match status" value="1"/>
</dbReference>
<evidence type="ECO:0000256" key="7">
    <source>
        <dbReference type="ARBA" id="ARBA00022857"/>
    </source>
</evidence>
<dbReference type="PANTHER" id="PTHR38663">
    <property type="match status" value="1"/>
</dbReference>
<dbReference type="STRING" id="1365824.V5ERM2"/>
<proteinExistence type="inferred from homology"/>
<dbReference type="OMA" id="ACHSMQI"/>
<feature type="region of interest" description="Disordered" evidence="11">
    <location>
        <begin position="256"/>
        <end position="277"/>
    </location>
</feature>
<comment type="pathway">
    <text evidence="2">Siderophore biosynthesis.</text>
</comment>
<dbReference type="Pfam" id="PF13434">
    <property type="entry name" value="Lys_Orn_oxgnase"/>
    <property type="match status" value="1"/>
</dbReference>
<evidence type="ECO:0000256" key="2">
    <source>
        <dbReference type="ARBA" id="ARBA00004924"/>
    </source>
</evidence>
<protein>
    <recommendedName>
        <fullName evidence="4">L-ornithine N(5)-monooxygenase [NAD(P)H]</fullName>
        <ecNumber evidence="4">1.14.13.196</ecNumber>
    </recommendedName>
</protein>
<dbReference type="Proteomes" id="UP000019377">
    <property type="component" value="Unassembled WGS sequence"/>
</dbReference>
<dbReference type="EMBL" id="KI545891">
    <property type="protein sequence ID" value="EST05563.1"/>
    <property type="molecule type" value="Genomic_DNA"/>
</dbReference>
<evidence type="ECO:0000256" key="6">
    <source>
        <dbReference type="ARBA" id="ARBA00022827"/>
    </source>
</evidence>
<dbReference type="Gene3D" id="3.50.50.60">
    <property type="entry name" value="FAD/NAD(P)-binding domain"/>
    <property type="match status" value="1"/>
</dbReference>
<dbReference type="eggNOG" id="ENOG502QPIW">
    <property type="taxonomic scope" value="Eukaryota"/>
</dbReference>
<comment type="catalytic activity">
    <reaction evidence="10">
        <text>L-ornithine + NADH + O2 = N(5)-hydroxy-L-ornithine + NAD(+) + H2O</text>
        <dbReference type="Rhea" id="RHEA:41512"/>
        <dbReference type="ChEBI" id="CHEBI:15377"/>
        <dbReference type="ChEBI" id="CHEBI:15379"/>
        <dbReference type="ChEBI" id="CHEBI:46911"/>
        <dbReference type="ChEBI" id="CHEBI:57540"/>
        <dbReference type="ChEBI" id="CHEBI:57945"/>
        <dbReference type="ChEBI" id="CHEBI:78275"/>
        <dbReference type="EC" id="1.14.13.196"/>
    </reaction>
</comment>
<evidence type="ECO:0000256" key="5">
    <source>
        <dbReference type="ARBA" id="ARBA00022630"/>
    </source>
</evidence>
<dbReference type="InterPro" id="IPR025700">
    <property type="entry name" value="Lys/Orn_oxygenase"/>
</dbReference>
<gene>
    <name evidence="12" type="ORF">PSEUBRA_SCAF5g02414</name>
</gene>
<evidence type="ECO:0000256" key="1">
    <source>
        <dbReference type="ARBA" id="ARBA00001974"/>
    </source>
</evidence>
<dbReference type="EC" id="1.14.13.196" evidence="4"/>
<evidence type="ECO:0000256" key="11">
    <source>
        <dbReference type="SAM" id="MobiDB-lite"/>
    </source>
</evidence>
<comment type="similarity">
    <text evidence="3">Belongs to the lysine N(6)-hydroxylase/L-ornithine N(5)-oxygenase family.</text>
</comment>
<reference evidence="13" key="1">
    <citation type="journal article" date="2013" name="Genome Announc.">
        <title>Draft genome sequence of Pseudozyma brasiliensis sp. nov. strain GHG001, a high producer of endo-1,4-xylanase isolated from an insect pest of sugarcane.</title>
        <authorList>
            <person name="Oliveira J.V.D.C."/>
            <person name="dos Santos R.A.C."/>
            <person name="Borges T.A."/>
            <person name="Riano-Pachon D.M."/>
            <person name="Goldman G.H."/>
        </authorList>
    </citation>
    <scope>NUCLEOTIDE SEQUENCE [LARGE SCALE GENOMIC DNA]</scope>
    <source>
        <strain evidence="13">GHG001</strain>
    </source>
</reference>
<dbReference type="AlphaFoldDB" id="V5ERM2"/>
<dbReference type="GO" id="GO:0016491">
    <property type="term" value="F:oxidoreductase activity"/>
    <property type="evidence" value="ECO:0007669"/>
    <property type="project" value="UniProtKB-KW"/>
</dbReference>
<sequence length="648" mass="70204">MPEDCEAAPASGQECNPAPPSTSKLSQPCIEPTAHYDLVIIGAGPAALAVISRILETRPAALYTEDEHRHLHFTHRQRAPLLIPSRLSKTSKVRPTKVTPSEGCACGGRIKILIIDKLGEGFLGLWRRNFRALRISHLRSPMFFHPDASDFDSLIAYANQQGRAERGEGELPDLIEILGVVGKEKSKHRRKQQQQGALEGAKVHVNERDRRDYFTPSSTLFEEFTRQLEHKYRVQSGDGCGESTWPSVSKLFEDAEDGTSTAASSETLVEGSASTDSNPLTTVKGVVKDLVWFDGSDRTVQDDLGNHSPGFLLELADSSAQTAKSTTVISAKAVVSAVGFGGVPTIPSYLTPPVPQPPSCGPGWMHSSCLAWQPLPPPSTSDAHLVVVGGGLTSAQIVVLALTTGYAHVTLLTRGHLKSKPFDVDLGWVGRYSNYLKMQFYQTDDVAERLHMLRAARNGGSVTPTYAKVLSRLQAAGKVEIRTHTSIARAEFEGKWELGLRTSADGGREDTVQADYLVVATGAKIDFAGLPFLQGLRRTHPVSTVGGLPVLTADLEYRRDVPLFVTGAYAGLQIGPAAGNLGGMRDSADRIANRLLELLALPEKEERKVREASETTAGEAAPANSNKGRPKKEKHFTHFNFDLLSVEA</sequence>
<feature type="compositionally biased region" description="Polar residues" evidence="11">
    <location>
        <begin position="258"/>
        <end position="277"/>
    </location>
</feature>